<dbReference type="GO" id="GO:0000160">
    <property type="term" value="P:phosphorelay signal transduction system"/>
    <property type="evidence" value="ECO:0007669"/>
    <property type="project" value="InterPro"/>
</dbReference>
<dbReference type="STRING" id="442562.Rumeso_02491"/>
<name>A0A017HNJ8_9RHOB</name>
<dbReference type="Pfam" id="PF00486">
    <property type="entry name" value="Trans_reg_C"/>
    <property type="match status" value="1"/>
</dbReference>
<evidence type="ECO:0000259" key="3">
    <source>
        <dbReference type="PROSITE" id="PS51755"/>
    </source>
</evidence>
<dbReference type="HOGENOM" id="CLU_019981_4_0_5"/>
<dbReference type="EMBL" id="AOSK01000063">
    <property type="protein sequence ID" value="EYD75946.1"/>
    <property type="molecule type" value="Genomic_DNA"/>
</dbReference>
<dbReference type="InterPro" id="IPR011990">
    <property type="entry name" value="TPR-like_helical_dom_sf"/>
</dbReference>
<dbReference type="Gene3D" id="1.10.10.10">
    <property type="entry name" value="Winged helix-like DNA-binding domain superfamily/Winged helix DNA-binding domain"/>
    <property type="match status" value="1"/>
</dbReference>
<feature type="domain" description="OmpR/PhoB-type" evidence="3">
    <location>
        <begin position="1"/>
        <end position="95"/>
    </location>
</feature>
<feature type="DNA-binding region" description="OmpR/PhoB-type" evidence="2">
    <location>
        <begin position="1"/>
        <end position="95"/>
    </location>
</feature>
<dbReference type="GO" id="GO:0003677">
    <property type="term" value="F:DNA binding"/>
    <property type="evidence" value="ECO:0007669"/>
    <property type="project" value="UniProtKB-UniRule"/>
</dbReference>
<accession>A0A017HNJ8</accession>
<evidence type="ECO:0000313" key="5">
    <source>
        <dbReference type="Proteomes" id="UP000019666"/>
    </source>
</evidence>
<evidence type="ECO:0000256" key="1">
    <source>
        <dbReference type="ARBA" id="ARBA00023125"/>
    </source>
</evidence>
<evidence type="ECO:0000256" key="2">
    <source>
        <dbReference type="PROSITE-ProRule" id="PRU01091"/>
    </source>
</evidence>
<dbReference type="InterPro" id="IPR001867">
    <property type="entry name" value="OmpR/PhoB-type_DNA-bd"/>
</dbReference>
<dbReference type="GO" id="GO:0006355">
    <property type="term" value="P:regulation of DNA-templated transcription"/>
    <property type="evidence" value="ECO:0007669"/>
    <property type="project" value="InterPro"/>
</dbReference>
<sequence>MVIKGVEVDLENHLLRRPDGGTTLLRPQSFATLRYLVANANRLVSKAELNEAVWFGVAVTDDSLVQCIHAIRQAFGDEDRSLLQTVSRRGYRLNLPDDRATAPGGSSIAVLPFAAGDEVESYFVDGMTEEVITGLSRLPGLFVIARNSSFAYRGQPMDVRRIAAELGVRYLLDGSVRRAGPRLRINAHLIDGATAAEIWAGRFEGTSEDVFELQDELTEQIVGVLEPSLRRAEIARAERKAPGRLDAYDLYLRAVPQVLTNKAGGTDEALRLLGAALELDPGLLPAHGYAAWLHEQRYFRGGLNPADRAAALAHADVVLGVNAGDPQAMSIGAFVRAMLTADYDAALIVFDRALAINANSALAYGFSAMVAAHSERDERAIAHARKALRLSPLDDPLRYHPFSALAVAGLFAGRFEEAATYARLTIQANPAFSVPYAYLAVAHVNLGEPDAAAVAMRRLLDMEPTFTVEGFARTDRYPPAQLDRLVAALAQVKAA</sequence>
<dbReference type="PATRIC" id="fig|442562.3.peg.2455"/>
<gene>
    <name evidence="4" type="ORF">Rumeso_02491</name>
</gene>
<dbReference type="PROSITE" id="PS51755">
    <property type="entry name" value="OMPR_PHOB"/>
    <property type="match status" value="1"/>
</dbReference>
<dbReference type="Gene3D" id="1.25.40.10">
    <property type="entry name" value="Tetratricopeptide repeat domain"/>
    <property type="match status" value="1"/>
</dbReference>
<protein>
    <submittedName>
        <fullName evidence="4">Adenylate cyclase</fullName>
        <ecNumber evidence="4">4.6.1.1</ecNumber>
    </submittedName>
</protein>
<dbReference type="SUPFAM" id="SSF46894">
    <property type="entry name" value="C-terminal effector domain of the bipartite response regulators"/>
    <property type="match status" value="1"/>
</dbReference>
<dbReference type="AlphaFoldDB" id="A0A017HNJ8"/>
<dbReference type="InterPro" id="IPR016032">
    <property type="entry name" value="Sig_transdc_resp-reg_C-effctor"/>
</dbReference>
<keyword evidence="4" id="KW-0456">Lyase</keyword>
<keyword evidence="5" id="KW-1185">Reference proteome</keyword>
<dbReference type="GO" id="GO:0004016">
    <property type="term" value="F:adenylate cyclase activity"/>
    <property type="evidence" value="ECO:0007669"/>
    <property type="project" value="UniProtKB-EC"/>
</dbReference>
<dbReference type="EC" id="4.6.1.1" evidence="4"/>
<dbReference type="InterPro" id="IPR036388">
    <property type="entry name" value="WH-like_DNA-bd_sf"/>
</dbReference>
<dbReference type="Proteomes" id="UP000019666">
    <property type="component" value="Unassembled WGS sequence"/>
</dbReference>
<dbReference type="SMART" id="SM00862">
    <property type="entry name" value="Trans_reg_C"/>
    <property type="match status" value="1"/>
</dbReference>
<comment type="caution">
    <text evidence="4">The sequence shown here is derived from an EMBL/GenBank/DDBJ whole genome shotgun (WGS) entry which is preliminary data.</text>
</comment>
<proteinExistence type="predicted"/>
<reference evidence="4 5" key="1">
    <citation type="submission" date="2013-02" db="EMBL/GenBank/DDBJ databases">
        <authorList>
            <person name="Fiebig A."/>
            <person name="Goeker M."/>
            <person name="Klenk H.-P.P."/>
        </authorList>
    </citation>
    <scope>NUCLEOTIDE SEQUENCE [LARGE SCALE GENOMIC DNA]</scope>
    <source>
        <strain evidence="4 5">DSM 19309</strain>
    </source>
</reference>
<evidence type="ECO:0000313" key="4">
    <source>
        <dbReference type="EMBL" id="EYD75946.1"/>
    </source>
</evidence>
<dbReference type="SUPFAM" id="SSF48452">
    <property type="entry name" value="TPR-like"/>
    <property type="match status" value="1"/>
</dbReference>
<dbReference type="CDD" id="cd00383">
    <property type="entry name" value="trans_reg_C"/>
    <property type="match status" value="1"/>
</dbReference>
<organism evidence="4 5">
    <name type="scientific">Rubellimicrobium mesophilum DSM 19309</name>
    <dbReference type="NCBI Taxonomy" id="442562"/>
    <lineage>
        <taxon>Bacteria</taxon>
        <taxon>Pseudomonadati</taxon>
        <taxon>Pseudomonadota</taxon>
        <taxon>Alphaproteobacteria</taxon>
        <taxon>Rhodobacterales</taxon>
        <taxon>Roseobacteraceae</taxon>
        <taxon>Rubellimicrobium</taxon>
    </lineage>
</organism>
<keyword evidence="1 2" id="KW-0238">DNA-binding</keyword>